<dbReference type="Pfam" id="PF01614">
    <property type="entry name" value="IclR_C"/>
    <property type="match status" value="1"/>
</dbReference>
<dbReference type="InterPro" id="IPR029016">
    <property type="entry name" value="GAF-like_dom_sf"/>
</dbReference>
<dbReference type="PANTHER" id="PTHR30136:SF35">
    <property type="entry name" value="HTH-TYPE TRANSCRIPTIONAL REGULATOR RV1719"/>
    <property type="match status" value="1"/>
</dbReference>
<organism evidence="6 7">
    <name type="scientific">Microvirga puerhi</name>
    <dbReference type="NCBI Taxonomy" id="2876078"/>
    <lineage>
        <taxon>Bacteria</taxon>
        <taxon>Pseudomonadati</taxon>
        <taxon>Pseudomonadota</taxon>
        <taxon>Alphaproteobacteria</taxon>
        <taxon>Hyphomicrobiales</taxon>
        <taxon>Methylobacteriaceae</taxon>
        <taxon>Microvirga</taxon>
    </lineage>
</organism>
<dbReference type="PANTHER" id="PTHR30136">
    <property type="entry name" value="HELIX-TURN-HELIX TRANSCRIPTIONAL REGULATOR, ICLR FAMILY"/>
    <property type="match status" value="1"/>
</dbReference>
<evidence type="ECO:0000256" key="2">
    <source>
        <dbReference type="ARBA" id="ARBA00023125"/>
    </source>
</evidence>
<sequence>MLSGQADENAAAQGAVGEARIQSIARAKALLDVMADGGWVSLRDLAVRTGLAKTTAFNLVKALVDTGLAERNVQAGAYRLSLQHLIYGRAVERRLDVSAVARPHLIAVCTSTRETVNLALPGPADAVIVDSLEGSHTLRVSSYSGTRAPYHSTACGRALLAWQTESFRKFIYGRSALTPSTRHTITDPEKLEEVLERCRRDGWTVEMEENELGSACIAAPIFGASGEAVAAVSIAGPAARFDPATITHYGEVLLTHLPRVTADLIGQTET</sequence>
<gene>
    <name evidence="6" type="ORF">K9B37_01110</name>
</gene>
<evidence type="ECO:0000256" key="3">
    <source>
        <dbReference type="ARBA" id="ARBA00023163"/>
    </source>
</evidence>
<evidence type="ECO:0000256" key="1">
    <source>
        <dbReference type="ARBA" id="ARBA00023015"/>
    </source>
</evidence>
<reference evidence="6 7" key="1">
    <citation type="submission" date="2021-09" db="EMBL/GenBank/DDBJ databases">
        <title>The complete genome sequence of a new microorganism.</title>
        <authorList>
            <person name="Zi Z."/>
        </authorList>
    </citation>
    <scope>NUCLEOTIDE SEQUENCE [LARGE SCALE GENOMIC DNA]</scope>
    <source>
        <strain evidence="6 7">WGZ8</strain>
    </source>
</reference>
<feature type="domain" description="IclR-ED" evidence="5">
    <location>
        <begin position="83"/>
        <end position="267"/>
    </location>
</feature>
<dbReference type="SMART" id="SM00346">
    <property type="entry name" value="HTH_ICLR"/>
    <property type="match status" value="1"/>
</dbReference>
<dbReference type="InterPro" id="IPR005471">
    <property type="entry name" value="Tscrpt_reg_IclR_N"/>
</dbReference>
<comment type="caution">
    <text evidence="6">The sequence shown here is derived from an EMBL/GenBank/DDBJ whole genome shotgun (WGS) entry which is preliminary data.</text>
</comment>
<accession>A0ABS7VHB5</accession>
<dbReference type="InterPro" id="IPR050707">
    <property type="entry name" value="HTH_MetabolicPath_Reg"/>
</dbReference>
<keyword evidence="1" id="KW-0805">Transcription regulation</keyword>
<proteinExistence type="predicted"/>
<dbReference type="SUPFAM" id="SSF46785">
    <property type="entry name" value="Winged helix' DNA-binding domain"/>
    <property type="match status" value="1"/>
</dbReference>
<dbReference type="EMBL" id="JAIRBM010000001">
    <property type="protein sequence ID" value="MBZ6074901.1"/>
    <property type="molecule type" value="Genomic_DNA"/>
</dbReference>
<dbReference type="PROSITE" id="PS51078">
    <property type="entry name" value="ICLR_ED"/>
    <property type="match status" value="1"/>
</dbReference>
<dbReference type="Proteomes" id="UP000704176">
    <property type="component" value="Unassembled WGS sequence"/>
</dbReference>
<name>A0ABS7VHB5_9HYPH</name>
<evidence type="ECO:0000259" key="4">
    <source>
        <dbReference type="PROSITE" id="PS51077"/>
    </source>
</evidence>
<keyword evidence="7" id="KW-1185">Reference proteome</keyword>
<keyword evidence="3" id="KW-0804">Transcription</keyword>
<dbReference type="SUPFAM" id="SSF55781">
    <property type="entry name" value="GAF domain-like"/>
    <property type="match status" value="1"/>
</dbReference>
<dbReference type="InterPro" id="IPR036390">
    <property type="entry name" value="WH_DNA-bd_sf"/>
</dbReference>
<protein>
    <submittedName>
        <fullName evidence="6">IclR family transcriptional regulator</fullName>
    </submittedName>
</protein>
<dbReference type="RefSeq" id="WP_224310952.1">
    <property type="nucleotide sequence ID" value="NZ_JAIRBM010000001.1"/>
</dbReference>
<feature type="domain" description="HTH iclR-type" evidence="4">
    <location>
        <begin position="21"/>
        <end position="82"/>
    </location>
</feature>
<dbReference type="Gene3D" id="3.30.450.40">
    <property type="match status" value="1"/>
</dbReference>
<dbReference type="Gene3D" id="1.10.10.10">
    <property type="entry name" value="Winged helix-like DNA-binding domain superfamily/Winged helix DNA-binding domain"/>
    <property type="match status" value="1"/>
</dbReference>
<dbReference type="Pfam" id="PF09339">
    <property type="entry name" value="HTH_IclR"/>
    <property type="match status" value="1"/>
</dbReference>
<keyword evidence="2" id="KW-0238">DNA-binding</keyword>
<dbReference type="InterPro" id="IPR014757">
    <property type="entry name" value="Tscrpt_reg_IclR_C"/>
</dbReference>
<evidence type="ECO:0000313" key="7">
    <source>
        <dbReference type="Proteomes" id="UP000704176"/>
    </source>
</evidence>
<dbReference type="PROSITE" id="PS51077">
    <property type="entry name" value="HTH_ICLR"/>
    <property type="match status" value="1"/>
</dbReference>
<evidence type="ECO:0000259" key="5">
    <source>
        <dbReference type="PROSITE" id="PS51078"/>
    </source>
</evidence>
<dbReference type="InterPro" id="IPR036388">
    <property type="entry name" value="WH-like_DNA-bd_sf"/>
</dbReference>
<evidence type="ECO:0000313" key="6">
    <source>
        <dbReference type="EMBL" id="MBZ6074901.1"/>
    </source>
</evidence>